<dbReference type="GO" id="GO:0005667">
    <property type="term" value="C:transcription regulator complex"/>
    <property type="evidence" value="ECO:0007669"/>
    <property type="project" value="TreeGrafter"/>
</dbReference>
<evidence type="ECO:0000256" key="5">
    <source>
        <dbReference type="ARBA" id="ARBA00023015"/>
    </source>
</evidence>
<comment type="similarity">
    <text evidence="3">Belongs to the SIX/Sine oculis homeobox family.</text>
</comment>
<feature type="region of interest" description="Disordered" evidence="12">
    <location>
        <begin position="1"/>
        <end position="35"/>
    </location>
</feature>
<evidence type="ECO:0000256" key="3">
    <source>
        <dbReference type="ARBA" id="ARBA00008161"/>
    </source>
</evidence>
<dbReference type="InterPro" id="IPR031701">
    <property type="entry name" value="SIX1_SD"/>
</dbReference>
<feature type="compositionally biased region" description="Polar residues" evidence="12">
    <location>
        <begin position="768"/>
        <end position="798"/>
    </location>
</feature>
<dbReference type="GO" id="GO:0000978">
    <property type="term" value="F:RNA polymerase II cis-regulatory region sequence-specific DNA binding"/>
    <property type="evidence" value="ECO:0007669"/>
    <property type="project" value="TreeGrafter"/>
</dbReference>
<reference evidence="14" key="2">
    <citation type="submission" date="2025-09" db="UniProtKB">
        <authorList>
            <consortium name="Ensembl"/>
        </authorList>
    </citation>
    <scope>IDENTIFICATION</scope>
</reference>
<feature type="compositionally biased region" description="Low complexity" evidence="12">
    <location>
        <begin position="830"/>
        <end position="854"/>
    </location>
</feature>
<dbReference type="GO" id="GO:0005737">
    <property type="term" value="C:cytoplasm"/>
    <property type="evidence" value="ECO:0007669"/>
    <property type="project" value="UniProtKB-SubCell"/>
</dbReference>
<feature type="region of interest" description="Disordered" evidence="12">
    <location>
        <begin position="911"/>
        <end position="937"/>
    </location>
</feature>
<keyword evidence="6 10" id="KW-0238">DNA-binding</keyword>
<dbReference type="GO" id="GO:0005634">
    <property type="term" value="C:nucleus"/>
    <property type="evidence" value="ECO:0007669"/>
    <property type="project" value="UniProtKB-SubCell"/>
</dbReference>
<evidence type="ECO:0000259" key="13">
    <source>
        <dbReference type="PROSITE" id="PS50071"/>
    </source>
</evidence>
<feature type="region of interest" description="Disordered" evidence="12">
    <location>
        <begin position="215"/>
        <end position="265"/>
    </location>
</feature>
<feature type="compositionally biased region" description="Basic and acidic residues" evidence="12">
    <location>
        <begin position="15"/>
        <end position="29"/>
    </location>
</feature>
<dbReference type="Pfam" id="PF16878">
    <property type="entry name" value="SIX1_SD"/>
    <property type="match status" value="1"/>
</dbReference>
<evidence type="ECO:0000256" key="1">
    <source>
        <dbReference type="ARBA" id="ARBA00004123"/>
    </source>
</evidence>
<dbReference type="Gene3D" id="1.10.10.60">
    <property type="entry name" value="Homeodomain-like"/>
    <property type="match status" value="1"/>
</dbReference>
<evidence type="ECO:0000256" key="2">
    <source>
        <dbReference type="ARBA" id="ARBA00004496"/>
    </source>
</evidence>
<organism evidence="14 15">
    <name type="scientific">Cyprinus carpio carpio</name>
    <dbReference type="NCBI Taxonomy" id="630221"/>
    <lineage>
        <taxon>Eukaryota</taxon>
        <taxon>Metazoa</taxon>
        <taxon>Chordata</taxon>
        <taxon>Craniata</taxon>
        <taxon>Vertebrata</taxon>
        <taxon>Euteleostomi</taxon>
        <taxon>Actinopterygii</taxon>
        <taxon>Neopterygii</taxon>
        <taxon>Teleostei</taxon>
        <taxon>Ostariophysi</taxon>
        <taxon>Cypriniformes</taxon>
        <taxon>Cyprinidae</taxon>
        <taxon>Cyprininae</taxon>
        <taxon>Cyprinus</taxon>
    </lineage>
</organism>
<feature type="DNA-binding region" description="Homeobox" evidence="10">
    <location>
        <begin position="175"/>
        <end position="225"/>
    </location>
</feature>
<feature type="compositionally biased region" description="Acidic residues" evidence="12">
    <location>
        <begin position="924"/>
        <end position="937"/>
    </location>
</feature>
<dbReference type="GeneTree" id="ENSGT00940000166238"/>
<evidence type="ECO:0000256" key="11">
    <source>
        <dbReference type="RuleBase" id="RU000682"/>
    </source>
</evidence>
<feature type="region of interest" description="Disordered" evidence="12">
    <location>
        <begin position="816"/>
        <end position="857"/>
    </location>
</feature>
<reference evidence="14" key="1">
    <citation type="submission" date="2025-08" db="UniProtKB">
        <authorList>
            <consortium name="Ensembl"/>
        </authorList>
    </citation>
    <scope>IDENTIFICATION</scope>
</reference>
<evidence type="ECO:0000256" key="8">
    <source>
        <dbReference type="ARBA" id="ARBA00023163"/>
    </source>
</evidence>
<dbReference type="OMA" id="EQTTNCT"/>
<dbReference type="PANTHER" id="PTHR10390:SF65">
    <property type="entry name" value="HOMEOBOX PROTEIN SIX5"/>
    <property type="match status" value="1"/>
</dbReference>
<dbReference type="Ensembl" id="ENSCCRT00000066716.2">
    <property type="protein sequence ID" value="ENSCCRP00000061537.2"/>
    <property type="gene ID" value="ENSCCRG00000033089.2"/>
</dbReference>
<name>A0A8C1DMC1_CYPCA</name>
<sequence length="959" mass="100365">MASLSLESTEQTENGPKESTQDEAKVKEETDPDEVSEQLLQSFQNSALSFSTDQVACLCEALLQAGNVDRLWRFLSTIPPSADMLRGNETLLKAQALVAFHREEFNELYAILDSHDFHPSNHGFLQDLYLKARYKEAERSRGRSLGAVDKYRLRKKFPLPKTIWDGEETVYCFKEKSRNALKECYKINRYPTPVEKKNLAKVTGLSLTQVSNWFKNRRQRDRTPSGTNSKSESDGNHSTEDEASKGDLEDIADKPSAEETGSSNASLISYSGAPCSTGQLILNSTGGFFTSSHPLLLNGSPILSGAGTGVIINGLTLSDGHTVTLSPVSANAPFLLNGAQVISKDERGISDIEAHGSLPTVVLNPQAGLTSTIPLSLSEDAKTASSNVSPLDFISLPEVLKNPDNTQSLPTNLMSSPTISTSVISPTSLSSVALAPNNIPASTAGSMSSVISSPMVPLQPTQTPEIVVLGKAESHSQTRSSISSPQVLSLPQVVPSIQGVPVSQLMQHPSGATVSSCPQLVPVSPVNSQLPHVPIHQFQTQTLHIGPRLVQTQPQNGLTTLSTSSALSLPQMADGQVTQMLTPQLGDESISATLPQIQTSMGTQIIPISSPTQVVPISQTKDSGQPQLVPLSLPQLMPVSSIAGTPTGTLSFPQVVPANPSLSIPSHGGAFQILTSGSGTGLSVAQGSICLSPIGPPQSVPTGTIPGVQLLNSGVIQLPSASPGNILLAGGIGGSPILSVQNGKLILTIPAGIQFASMPVKSVPDHLVSSNSTLDPQSSAVHPLENQPTPSLTAQTSNSLQSSSLGFVGSSTLYCSPEPGTIANPTPGASPNTPDSSSTPTPTSVLQSQQTLSPESMLPLSPICSGVATAPHLSQPVWSPVPLSSSAGLTLFDIRGKGDLPEDPALLGLPGGESLLLGTPPPGEDVESDSQLDEVEDMDGDSKILTQLQSVPVDDDLGL</sequence>
<keyword evidence="4" id="KW-0217">Developmental protein</keyword>
<evidence type="ECO:0000256" key="12">
    <source>
        <dbReference type="SAM" id="MobiDB-lite"/>
    </source>
</evidence>
<proteinExistence type="inferred from homology"/>
<evidence type="ECO:0000256" key="9">
    <source>
        <dbReference type="ARBA" id="ARBA00023242"/>
    </source>
</evidence>
<keyword evidence="15" id="KW-1185">Reference proteome</keyword>
<feature type="compositionally biased region" description="Polar residues" evidence="12">
    <location>
        <begin position="1"/>
        <end position="14"/>
    </location>
</feature>
<protein>
    <submittedName>
        <fullName evidence="14">SIX homeobox 5</fullName>
    </submittedName>
</protein>
<dbReference type="AlphaFoldDB" id="A0A8C1DMC1"/>
<dbReference type="SUPFAM" id="SSF46689">
    <property type="entry name" value="Homeodomain-like"/>
    <property type="match status" value="1"/>
</dbReference>
<feature type="region of interest" description="Disordered" evidence="12">
    <location>
        <begin position="764"/>
        <end position="798"/>
    </location>
</feature>
<dbReference type="CDD" id="cd00086">
    <property type="entry name" value="homeodomain"/>
    <property type="match status" value="1"/>
</dbReference>
<feature type="compositionally biased region" description="Basic and acidic residues" evidence="12">
    <location>
        <begin position="231"/>
        <end position="257"/>
    </location>
</feature>
<dbReference type="InterPro" id="IPR017970">
    <property type="entry name" value="Homeobox_CS"/>
</dbReference>
<evidence type="ECO:0000256" key="6">
    <source>
        <dbReference type="ARBA" id="ARBA00023125"/>
    </source>
</evidence>
<dbReference type="PROSITE" id="PS00027">
    <property type="entry name" value="HOMEOBOX_1"/>
    <property type="match status" value="1"/>
</dbReference>
<dbReference type="Pfam" id="PF00046">
    <property type="entry name" value="Homeodomain"/>
    <property type="match status" value="1"/>
</dbReference>
<evidence type="ECO:0000313" key="15">
    <source>
        <dbReference type="Proteomes" id="UP001108240"/>
    </source>
</evidence>
<dbReference type="FunFam" id="1.10.10.60:FF:000085">
    <property type="entry name" value="SIX homeobox 5"/>
    <property type="match status" value="1"/>
</dbReference>
<evidence type="ECO:0000256" key="7">
    <source>
        <dbReference type="ARBA" id="ARBA00023155"/>
    </source>
</evidence>
<keyword evidence="7 10" id="KW-0371">Homeobox</keyword>
<keyword evidence="8" id="KW-0804">Transcription</keyword>
<dbReference type="SMART" id="SM00389">
    <property type="entry name" value="HOX"/>
    <property type="match status" value="1"/>
</dbReference>
<evidence type="ECO:0000256" key="4">
    <source>
        <dbReference type="ARBA" id="ARBA00022473"/>
    </source>
</evidence>
<evidence type="ECO:0000313" key="14">
    <source>
        <dbReference type="Ensembl" id="ENSCCRP00000061537.2"/>
    </source>
</evidence>
<feature type="domain" description="Homeobox" evidence="13">
    <location>
        <begin position="173"/>
        <end position="224"/>
    </location>
</feature>
<dbReference type="InterPro" id="IPR001356">
    <property type="entry name" value="HD"/>
</dbReference>
<dbReference type="Proteomes" id="UP001108240">
    <property type="component" value="Unplaced"/>
</dbReference>
<dbReference type="PANTHER" id="PTHR10390">
    <property type="entry name" value="HOMEOBOX PROTEIN SIX"/>
    <property type="match status" value="1"/>
</dbReference>
<keyword evidence="5" id="KW-0805">Transcription regulation</keyword>
<keyword evidence="9 10" id="KW-0539">Nucleus</keyword>
<dbReference type="PROSITE" id="PS50071">
    <property type="entry name" value="HOMEOBOX_2"/>
    <property type="match status" value="1"/>
</dbReference>
<comment type="subcellular location">
    <subcellularLocation>
        <location evidence="2">Cytoplasm</location>
    </subcellularLocation>
    <subcellularLocation>
        <location evidence="1 10 11">Nucleus</location>
    </subcellularLocation>
</comment>
<evidence type="ECO:0000256" key="10">
    <source>
        <dbReference type="PROSITE-ProRule" id="PRU00108"/>
    </source>
</evidence>
<dbReference type="GO" id="GO:0000981">
    <property type="term" value="F:DNA-binding transcription factor activity, RNA polymerase II-specific"/>
    <property type="evidence" value="ECO:0007669"/>
    <property type="project" value="InterPro"/>
</dbReference>
<accession>A0A8C1DMC1</accession>
<dbReference type="InterPro" id="IPR009057">
    <property type="entry name" value="Homeodomain-like_sf"/>
</dbReference>